<dbReference type="EMBL" id="CDMY01000206">
    <property type="protein sequence ID" value="CEL94134.1"/>
    <property type="molecule type" value="Genomic_DNA"/>
</dbReference>
<evidence type="ECO:0000313" key="1">
    <source>
        <dbReference type="EMBL" id="CEL94134.1"/>
    </source>
</evidence>
<proteinExistence type="predicted"/>
<dbReference type="AlphaFoldDB" id="A0A0G4EF39"/>
<reference evidence="1 2" key="1">
    <citation type="submission" date="2014-11" db="EMBL/GenBank/DDBJ databases">
        <authorList>
            <person name="Zhu J."/>
            <person name="Qi W."/>
            <person name="Song R."/>
        </authorList>
    </citation>
    <scope>NUCLEOTIDE SEQUENCE [LARGE SCALE GENOMIC DNA]</scope>
</reference>
<sequence>MDAGYTKAEGKGKLAWLSKQPRDCPHLYSNVFQTGGGEMGPVGIGQAASVAAAQSPTFRSSIAFGDNAGPVSSGEHLSPVRPSLAEGLRHDTHDIAMNAYFKGGKKVFHEGMSRDQNIGLGMQAALQHEDNKHIQGNIDGQQIGDMCEEGVGRGSKLVQLESSRMQALLESQFNPEKMRDPKVVAEPYKPTRKLVEPPTVKEPPERFSNKKMFTADELPYIKPADPVAHMTYDTDTSVLPPEKPTNTTTVLEHKAETTTLTPAGRKEDAGGVGGGVGMGGLAMGAMGMTAGGEVRPRTGKKMFGNFMNSSDDLKAVLAPTRAAGIPSGGFRAPPASTSTNNIFG</sequence>
<dbReference type="VEuPathDB" id="CryptoDB:Vbra_11497"/>
<keyword evidence="2" id="KW-1185">Reference proteome</keyword>
<dbReference type="Proteomes" id="UP000041254">
    <property type="component" value="Unassembled WGS sequence"/>
</dbReference>
<organism evidence="1 2">
    <name type="scientific">Vitrella brassicaformis (strain CCMP3155)</name>
    <dbReference type="NCBI Taxonomy" id="1169540"/>
    <lineage>
        <taxon>Eukaryota</taxon>
        <taxon>Sar</taxon>
        <taxon>Alveolata</taxon>
        <taxon>Colpodellida</taxon>
        <taxon>Vitrellaceae</taxon>
        <taxon>Vitrella</taxon>
    </lineage>
</organism>
<dbReference type="InParanoid" id="A0A0G4EF39"/>
<accession>A0A0G4EF39</accession>
<protein>
    <submittedName>
        <fullName evidence="1">Uncharacterized protein</fullName>
    </submittedName>
</protein>
<name>A0A0G4EF39_VITBC</name>
<gene>
    <name evidence="1" type="ORF">Vbra_11497</name>
</gene>
<evidence type="ECO:0000313" key="2">
    <source>
        <dbReference type="Proteomes" id="UP000041254"/>
    </source>
</evidence>